<dbReference type="AlphaFoldDB" id="A0A0S7XVC5"/>
<feature type="transmembrane region" description="Helical" evidence="1">
    <location>
        <begin position="14"/>
        <end position="33"/>
    </location>
</feature>
<name>A0A0S7XVC5_UNCSA</name>
<organism evidence="2 3">
    <name type="scientific">candidate division WOR-1 bacterium DG_54_3</name>
    <dbReference type="NCBI Taxonomy" id="1703775"/>
    <lineage>
        <taxon>Bacteria</taxon>
        <taxon>Bacillati</taxon>
        <taxon>Saganbacteria</taxon>
    </lineage>
</organism>
<evidence type="ECO:0000313" key="2">
    <source>
        <dbReference type="EMBL" id="KPJ65820.1"/>
    </source>
</evidence>
<proteinExistence type="predicted"/>
<protein>
    <submittedName>
        <fullName evidence="2">Uncharacterized protein</fullName>
    </submittedName>
</protein>
<dbReference type="EMBL" id="LIZX01000100">
    <property type="protein sequence ID" value="KPJ65820.1"/>
    <property type="molecule type" value="Genomic_DNA"/>
</dbReference>
<reference evidence="2 3" key="1">
    <citation type="journal article" date="2015" name="Microbiome">
        <title>Genomic resolution of linkages in carbon, nitrogen, and sulfur cycling among widespread estuary sediment bacteria.</title>
        <authorList>
            <person name="Baker B.J."/>
            <person name="Lazar C.S."/>
            <person name="Teske A.P."/>
            <person name="Dick G.J."/>
        </authorList>
    </citation>
    <scope>NUCLEOTIDE SEQUENCE [LARGE SCALE GENOMIC DNA]</scope>
    <source>
        <strain evidence="2">DG_54_3</strain>
    </source>
</reference>
<feature type="non-terminal residue" evidence="2">
    <location>
        <position position="1"/>
    </location>
</feature>
<sequence length="87" mass="9487">TIIPLYVAGNLNASIGNIIIVVGTFCGLIYFFFSKEHKGVFGGAAKVGIWFIMITFGASFGYTVMSRMSLLIARMDFLVGTWLGLLK</sequence>
<keyword evidence="1" id="KW-1133">Transmembrane helix</keyword>
<comment type="caution">
    <text evidence="2">The sequence shown here is derived from an EMBL/GenBank/DDBJ whole genome shotgun (WGS) entry which is preliminary data.</text>
</comment>
<accession>A0A0S7XVC5</accession>
<evidence type="ECO:0000313" key="3">
    <source>
        <dbReference type="Proteomes" id="UP000051861"/>
    </source>
</evidence>
<dbReference type="Proteomes" id="UP000051861">
    <property type="component" value="Unassembled WGS sequence"/>
</dbReference>
<gene>
    <name evidence="2" type="ORF">AMJ44_09350</name>
</gene>
<evidence type="ECO:0000256" key="1">
    <source>
        <dbReference type="SAM" id="Phobius"/>
    </source>
</evidence>
<keyword evidence="1" id="KW-0472">Membrane</keyword>
<feature type="transmembrane region" description="Helical" evidence="1">
    <location>
        <begin position="40"/>
        <end position="62"/>
    </location>
</feature>
<keyword evidence="1" id="KW-0812">Transmembrane</keyword>